<evidence type="ECO:0000256" key="1">
    <source>
        <dbReference type="ARBA" id="ARBA00004370"/>
    </source>
</evidence>
<accession>A0A0H1R0J1</accession>
<evidence type="ECO:0000256" key="4">
    <source>
        <dbReference type="ARBA" id="ARBA00023136"/>
    </source>
</evidence>
<keyword evidence="4 5" id="KW-0472">Membrane</keyword>
<dbReference type="AlphaFoldDB" id="A0A0H1R0J1"/>
<name>A0A0H1R0J1_9EURY</name>
<dbReference type="RefSeq" id="WP_048183088.1">
    <property type="nucleotide sequence ID" value="NZ_JXOJ01000002.1"/>
</dbReference>
<dbReference type="GO" id="GO:0006465">
    <property type="term" value="P:signal peptide processing"/>
    <property type="evidence" value="ECO:0007669"/>
    <property type="project" value="InterPro"/>
</dbReference>
<dbReference type="SUPFAM" id="SSF51306">
    <property type="entry name" value="LexA/Signal peptidase"/>
    <property type="match status" value="1"/>
</dbReference>
<comment type="subcellular location">
    <subcellularLocation>
        <location evidence="1">Membrane</location>
    </subcellularLocation>
</comment>
<dbReference type="Gene3D" id="2.10.109.10">
    <property type="entry name" value="Umud Fragment, subunit A"/>
    <property type="match status" value="1"/>
</dbReference>
<dbReference type="PATRIC" id="fig|1550566.3.peg.1507"/>
<sequence>MSDTTWLQRAASAMRAFRESDRPLVSLARDLLWVAAVVGGIALLLYLFAGTWPAVVTIESESMVPNMNVGDLVLVVDEDRFGGLTTWVEGQRTGQSSFGNYGDVIVYRPNGADSVHPIIHRAMTYVDTAAVEESGLGAYYDDPHGGYITRGDNNPYTDQPNLRISGIGVIEPVKKEWIVGKALVAVPLVGYLPLHLAEFAVVVILVILIHDFVLARRKEKEE</sequence>
<gene>
    <name evidence="6" type="ORF">SZ63_06925</name>
</gene>
<keyword evidence="2 5" id="KW-0812">Transmembrane</keyword>
<comment type="caution">
    <text evidence="6">The sequence shown here is derived from an EMBL/GenBank/DDBJ whole genome shotgun (WGS) entry which is preliminary data.</text>
</comment>
<dbReference type="CDD" id="cd06530">
    <property type="entry name" value="S26_SPase_I"/>
    <property type="match status" value="1"/>
</dbReference>
<dbReference type="GO" id="GO:0004252">
    <property type="term" value="F:serine-type endopeptidase activity"/>
    <property type="evidence" value="ECO:0007669"/>
    <property type="project" value="InterPro"/>
</dbReference>
<dbReference type="PANTHER" id="PTHR10806">
    <property type="entry name" value="SIGNAL PEPTIDASE COMPLEX CATALYTIC SUBUNIT SEC11"/>
    <property type="match status" value="1"/>
</dbReference>
<organism evidence="6 7">
    <name type="scientific">Methanoculleus sediminis</name>
    <dbReference type="NCBI Taxonomy" id="1550566"/>
    <lineage>
        <taxon>Archaea</taxon>
        <taxon>Methanobacteriati</taxon>
        <taxon>Methanobacteriota</taxon>
        <taxon>Stenosarchaea group</taxon>
        <taxon>Methanomicrobia</taxon>
        <taxon>Methanomicrobiales</taxon>
        <taxon>Methanomicrobiaceae</taxon>
        <taxon>Methanoculleus</taxon>
    </lineage>
</organism>
<dbReference type="InterPro" id="IPR019533">
    <property type="entry name" value="Peptidase_S26"/>
</dbReference>
<dbReference type="GO" id="GO:0016020">
    <property type="term" value="C:membrane"/>
    <property type="evidence" value="ECO:0007669"/>
    <property type="project" value="UniProtKB-SubCell"/>
</dbReference>
<keyword evidence="7" id="KW-1185">Reference proteome</keyword>
<dbReference type="InterPro" id="IPR036286">
    <property type="entry name" value="LexA/Signal_pep-like_sf"/>
</dbReference>
<evidence type="ECO:0000313" key="6">
    <source>
        <dbReference type="EMBL" id="KLK88710.1"/>
    </source>
</evidence>
<keyword evidence="3 5" id="KW-1133">Transmembrane helix</keyword>
<dbReference type="OrthoDB" id="4822at2157"/>
<dbReference type="PANTHER" id="PTHR10806:SF6">
    <property type="entry name" value="SIGNAL PEPTIDASE COMPLEX CATALYTIC SUBUNIT SEC11"/>
    <property type="match status" value="1"/>
</dbReference>
<proteinExistence type="predicted"/>
<reference evidence="6 7" key="1">
    <citation type="journal article" date="2015" name="Int. J. Syst. Evol. Microbiol.">
        <title>Methanoculleus sediminis sp. nov., a methanogen from sediments near a submarine mud volcano.</title>
        <authorList>
            <person name="Chen S.C."/>
            <person name="Chen M.F."/>
            <person name="Lai M.C."/>
            <person name="Weng C.Y."/>
            <person name="Wu S.Y."/>
            <person name="Lin S."/>
            <person name="Yang T.F."/>
            <person name="Chen P.C."/>
        </authorList>
    </citation>
    <scope>NUCLEOTIDE SEQUENCE [LARGE SCALE GENOMIC DNA]</scope>
    <source>
        <strain evidence="6 7">S3Fa</strain>
    </source>
</reference>
<feature type="transmembrane region" description="Helical" evidence="5">
    <location>
        <begin position="196"/>
        <end position="215"/>
    </location>
</feature>
<dbReference type="STRING" id="1550566.SZ63_06925"/>
<evidence type="ECO:0000256" key="3">
    <source>
        <dbReference type="ARBA" id="ARBA00022989"/>
    </source>
</evidence>
<dbReference type="InterPro" id="IPR001733">
    <property type="entry name" value="Peptidase_S26B"/>
</dbReference>
<evidence type="ECO:0000256" key="5">
    <source>
        <dbReference type="SAM" id="Phobius"/>
    </source>
</evidence>
<feature type="transmembrane region" description="Helical" evidence="5">
    <location>
        <begin position="31"/>
        <end position="55"/>
    </location>
</feature>
<dbReference type="EMBL" id="JXOJ01000002">
    <property type="protein sequence ID" value="KLK88710.1"/>
    <property type="molecule type" value="Genomic_DNA"/>
</dbReference>
<evidence type="ECO:0000313" key="7">
    <source>
        <dbReference type="Proteomes" id="UP000035301"/>
    </source>
</evidence>
<dbReference type="Proteomes" id="UP000035301">
    <property type="component" value="Unassembled WGS sequence"/>
</dbReference>
<evidence type="ECO:0000256" key="2">
    <source>
        <dbReference type="ARBA" id="ARBA00022692"/>
    </source>
</evidence>
<protein>
    <submittedName>
        <fullName evidence="6">Phosphohydrolase</fullName>
    </submittedName>
</protein>
<keyword evidence="6" id="KW-0378">Hydrolase</keyword>